<dbReference type="RefSeq" id="XP_024338241.1">
    <property type="nucleotide sequence ID" value="XM_024488854.1"/>
</dbReference>
<dbReference type="GeneID" id="36333803"/>
<dbReference type="EMBL" id="KZ110598">
    <property type="protein sequence ID" value="OSX61447.1"/>
    <property type="molecule type" value="Genomic_DNA"/>
</dbReference>
<feature type="transmembrane region" description="Helical" evidence="1">
    <location>
        <begin position="223"/>
        <end position="244"/>
    </location>
</feature>
<feature type="transmembrane region" description="Helical" evidence="1">
    <location>
        <begin position="166"/>
        <end position="185"/>
    </location>
</feature>
<keyword evidence="1" id="KW-0812">Transmembrane</keyword>
<gene>
    <name evidence="2" type="ORF">POSPLADRAFT_1181603</name>
</gene>
<feature type="transmembrane region" description="Helical" evidence="1">
    <location>
        <begin position="72"/>
        <end position="90"/>
    </location>
</feature>
<feature type="transmembrane region" description="Helical" evidence="1">
    <location>
        <begin position="265"/>
        <end position="284"/>
    </location>
</feature>
<reference evidence="2 3" key="1">
    <citation type="submission" date="2017-04" db="EMBL/GenBank/DDBJ databases">
        <title>Genome Sequence of the Model Brown-Rot Fungus Postia placenta SB12.</title>
        <authorList>
            <consortium name="DOE Joint Genome Institute"/>
            <person name="Gaskell J."/>
            <person name="Kersten P."/>
            <person name="Larrondo L.F."/>
            <person name="Canessa P."/>
            <person name="Martinez D."/>
            <person name="Hibbett D."/>
            <person name="Schmoll M."/>
            <person name="Kubicek C.P."/>
            <person name="Martinez A.T."/>
            <person name="Yadav J."/>
            <person name="Master E."/>
            <person name="Magnuson J.K."/>
            <person name="James T."/>
            <person name="Yaver D."/>
            <person name="Berka R."/>
            <person name="Labutti K."/>
            <person name="Lipzen A."/>
            <person name="Aerts A."/>
            <person name="Barry K."/>
            <person name="Henrissat B."/>
            <person name="Blanchette R."/>
            <person name="Grigoriev I."/>
            <person name="Cullen D."/>
        </authorList>
    </citation>
    <scope>NUCLEOTIDE SEQUENCE [LARGE SCALE GENOMIC DNA]</scope>
    <source>
        <strain evidence="2 3">MAD-698-R-SB12</strain>
    </source>
</reference>
<evidence type="ECO:0000313" key="3">
    <source>
        <dbReference type="Proteomes" id="UP000194127"/>
    </source>
</evidence>
<dbReference type="STRING" id="670580.A0A1X6MYL5"/>
<feature type="transmembrane region" description="Helical" evidence="1">
    <location>
        <begin position="304"/>
        <end position="322"/>
    </location>
</feature>
<feature type="transmembrane region" description="Helical" evidence="1">
    <location>
        <begin position="136"/>
        <end position="154"/>
    </location>
</feature>
<keyword evidence="3" id="KW-1185">Reference proteome</keyword>
<name>A0A1X6MYL5_9APHY</name>
<dbReference type="Proteomes" id="UP000194127">
    <property type="component" value="Unassembled WGS sequence"/>
</dbReference>
<keyword evidence="1" id="KW-0472">Membrane</keyword>
<dbReference type="AlphaFoldDB" id="A0A1X6MYL5"/>
<proteinExistence type="predicted"/>
<organism evidence="2 3">
    <name type="scientific">Postia placenta MAD-698-R-SB12</name>
    <dbReference type="NCBI Taxonomy" id="670580"/>
    <lineage>
        <taxon>Eukaryota</taxon>
        <taxon>Fungi</taxon>
        <taxon>Dikarya</taxon>
        <taxon>Basidiomycota</taxon>
        <taxon>Agaricomycotina</taxon>
        <taxon>Agaricomycetes</taxon>
        <taxon>Polyporales</taxon>
        <taxon>Adustoporiaceae</taxon>
        <taxon>Rhodonia</taxon>
    </lineage>
</organism>
<protein>
    <submittedName>
        <fullName evidence="2">Uncharacterized protein</fullName>
    </submittedName>
</protein>
<sequence>MYTTTHGTFLQSEAFAVIGILHHRRMRVDWLLSLARWDVANRRQRCRTFPVRQYPRTPLMRPKSPNYGSNKYALAMCIAMFVTATGEILIDLVNDLLVPRLVSDSYSVSGTLFACEGTADAERTRQSNIYQRVDNVSFIFFITKLWLGDSILVYRCYMIWAKQRWVAMVPAFLLFVTIVFGYAQVGMSYQYYYAQLRSQATPSPASTADVISLGLWLYRLNTVSTATSVALNIIVTCLIVYRIWRDTFKFANSFGLRTSKKYSTVISMVVESGAIYTAALLAELISNNFKGDPAYVANDISDAFTAMLVVIAPSLIIIRVGLNQGYVESSGHSTTLATDPSGGSRPAHSLVFAPRNLGKSTGNETSPSATDSLAMLDFNVQASPAMEEHS</sequence>
<evidence type="ECO:0000313" key="2">
    <source>
        <dbReference type="EMBL" id="OSX61447.1"/>
    </source>
</evidence>
<accession>A0A1X6MYL5</accession>
<dbReference type="OrthoDB" id="3357408at2759"/>
<keyword evidence="1" id="KW-1133">Transmembrane helix</keyword>
<evidence type="ECO:0000256" key="1">
    <source>
        <dbReference type="SAM" id="Phobius"/>
    </source>
</evidence>